<organism evidence="2 3">
    <name type="scientific">Aerosakkonema funiforme FACHB-1375</name>
    <dbReference type="NCBI Taxonomy" id="2949571"/>
    <lineage>
        <taxon>Bacteria</taxon>
        <taxon>Bacillati</taxon>
        <taxon>Cyanobacteriota</taxon>
        <taxon>Cyanophyceae</taxon>
        <taxon>Oscillatoriophycideae</taxon>
        <taxon>Aerosakkonematales</taxon>
        <taxon>Aerosakkonemataceae</taxon>
        <taxon>Aerosakkonema</taxon>
    </lineage>
</organism>
<dbReference type="EMBL" id="JACJPW010000064">
    <property type="protein sequence ID" value="MBD2183772.1"/>
    <property type="molecule type" value="Genomic_DNA"/>
</dbReference>
<accession>A0A926ZIZ3</accession>
<comment type="caution">
    <text evidence="2">The sequence shown here is derived from an EMBL/GenBank/DDBJ whole genome shotgun (WGS) entry which is preliminary data.</text>
</comment>
<dbReference type="Proteomes" id="UP000641646">
    <property type="component" value="Unassembled WGS sequence"/>
</dbReference>
<reference evidence="2" key="1">
    <citation type="journal article" date="2015" name="ISME J.">
        <title>Draft Genome Sequence of Streptomyces incarnatus NRRL8089, which Produces the Nucleoside Antibiotic Sinefungin.</title>
        <authorList>
            <person name="Oshima K."/>
            <person name="Hattori M."/>
            <person name="Shimizu H."/>
            <person name="Fukuda K."/>
            <person name="Nemoto M."/>
            <person name="Inagaki K."/>
            <person name="Tamura T."/>
        </authorList>
    </citation>
    <scope>NUCLEOTIDE SEQUENCE</scope>
    <source>
        <strain evidence="2">FACHB-1375</strain>
    </source>
</reference>
<proteinExistence type="predicted"/>
<evidence type="ECO:0000313" key="2">
    <source>
        <dbReference type="EMBL" id="MBD2183772.1"/>
    </source>
</evidence>
<protein>
    <submittedName>
        <fullName evidence="2">Uncharacterized protein</fullName>
    </submittedName>
</protein>
<feature type="compositionally biased region" description="Polar residues" evidence="1">
    <location>
        <begin position="79"/>
        <end position="98"/>
    </location>
</feature>
<evidence type="ECO:0000313" key="3">
    <source>
        <dbReference type="Proteomes" id="UP000641646"/>
    </source>
</evidence>
<sequence length="340" mass="35900">MRLTCDPPRPTHFVLKFIVSALAIATAAAPKTSLAQQTLAPERDVALVFCSLSQQNSCASLDWFADNIFAQTPEIPDVQASSPQTGTPSLQTEPSASQEKPFVPQNLPLVPSSTLLAPSRYGIAPNISVITPTAYGKSWGSISVGLGLQPRTRFTNEADGVLGVGFGLGDGRKAVGVDIGVSIADLDTAEDGSISFKLHRQLPDDFAVAVGVLNAIDWGLTDSGTSVYGVVTKRFRLRDRVDRPFSQLYVSAGVGSGQFRSESNINKDANSVGFFSSVAVRVAEPVNLIAEWSGQDLTIGLSVLPFRNIPLVVTPGVTDITGSAGDGSRFILGVGYLISF</sequence>
<dbReference type="AlphaFoldDB" id="A0A926ZIZ3"/>
<name>A0A926ZIZ3_9CYAN</name>
<feature type="region of interest" description="Disordered" evidence="1">
    <location>
        <begin position="77"/>
        <end position="103"/>
    </location>
</feature>
<reference evidence="2" key="2">
    <citation type="submission" date="2020-08" db="EMBL/GenBank/DDBJ databases">
        <authorList>
            <person name="Chen M."/>
            <person name="Teng W."/>
            <person name="Zhao L."/>
            <person name="Hu C."/>
            <person name="Zhou Y."/>
            <person name="Han B."/>
            <person name="Song L."/>
            <person name="Shu W."/>
        </authorList>
    </citation>
    <scope>NUCLEOTIDE SEQUENCE</scope>
    <source>
        <strain evidence="2">FACHB-1375</strain>
    </source>
</reference>
<keyword evidence="3" id="KW-1185">Reference proteome</keyword>
<dbReference type="RefSeq" id="WP_190468814.1">
    <property type="nucleotide sequence ID" value="NZ_JACJPW010000064.1"/>
</dbReference>
<evidence type="ECO:0000256" key="1">
    <source>
        <dbReference type="SAM" id="MobiDB-lite"/>
    </source>
</evidence>
<gene>
    <name evidence="2" type="ORF">H6G03_22355</name>
</gene>